<feature type="transmembrane region" description="Helical" evidence="2">
    <location>
        <begin position="85"/>
        <end position="106"/>
    </location>
</feature>
<protein>
    <submittedName>
        <fullName evidence="3">Uncharacterized protein</fullName>
    </submittedName>
</protein>
<name>A0A074LPW6_9BACL</name>
<keyword evidence="2" id="KW-0812">Transmembrane</keyword>
<feature type="transmembrane region" description="Helical" evidence="2">
    <location>
        <begin position="12"/>
        <end position="29"/>
    </location>
</feature>
<keyword evidence="2" id="KW-0472">Membrane</keyword>
<keyword evidence="2" id="KW-1133">Transmembrane helix</keyword>
<organism evidence="3 4">
    <name type="scientific">Tumebacillus flagellatus</name>
    <dbReference type="NCBI Taxonomy" id="1157490"/>
    <lineage>
        <taxon>Bacteria</taxon>
        <taxon>Bacillati</taxon>
        <taxon>Bacillota</taxon>
        <taxon>Bacilli</taxon>
        <taxon>Bacillales</taxon>
        <taxon>Alicyclobacillaceae</taxon>
        <taxon>Tumebacillus</taxon>
    </lineage>
</organism>
<reference evidence="3 4" key="1">
    <citation type="journal article" date="2013" name="Int. J. Syst. Evol. Microbiol.">
        <title>Tumebacillus flagellatus sp. nov., an alpha-amylase/pullulanase-producing bacterium isolated from cassava wastewater.</title>
        <authorList>
            <person name="Wang Q."/>
            <person name="Xie N."/>
            <person name="Qin Y."/>
            <person name="Shen N."/>
            <person name="Zhu J."/>
            <person name="Mi H."/>
            <person name="Huang R."/>
        </authorList>
    </citation>
    <scope>NUCLEOTIDE SEQUENCE [LARGE SCALE GENOMIC DNA]</scope>
    <source>
        <strain evidence="3 4">GST4</strain>
    </source>
</reference>
<proteinExistence type="predicted"/>
<dbReference type="STRING" id="1157490.EL26_06785"/>
<evidence type="ECO:0000313" key="4">
    <source>
        <dbReference type="Proteomes" id="UP000027931"/>
    </source>
</evidence>
<dbReference type="OrthoDB" id="9996044at2"/>
<dbReference type="Proteomes" id="UP000027931">
    <property type="component" value="Unassembled WGS sequence"/>
</dbReference>
<sequence length="205" mass="23610">MNRTSKFWRATLWLGAAALVLAVAGMLTFGHAHGNWKYGANERGYAQHQQVQQTYGDRNHNHFQPRNEMRQGDFRNEQRGHREFGAAKIAALIGDLLLLFIGVQLWKRAGRTGKVIGGWVIFITLLPLLMMALFLIIPAAVLYLLWRFYRRRRSVATYQSEFVAEQTYTSSAVDSLDAWEAKTRRELNQKANQKTNQNDNPKEEE</sequence>
<feature type="region of interest" description="Disordered" evidence="1">
    <location>
        <begin position="186"/>
        <end position="205"/>
    </location>
</feature>
<keyword evidence="4" id="KW-1185">Reference proteome</keyword>
<accession>A0A074LPW6</accession>
<dbReference type="AlphaFoldDB" id="A0A074LPW6"/>
<dbReference type="RefSeq" id="WP_052036064.1">
    <property type="nucleotide sequence ID" value="NZ_JMIR01000006.1"/>
</dbReference>
<evidence type="ECO:0000256" key="2">
    <source>
        <dbReference type="SAM" id="Phobius"/>
    </source>
</evidence>
<gene>
    <name evidence="3" type="ORF">EL26_06785</name>
</gene>
<comment type="caution">
    <text evidence="3">The sequence shown here is derived from an EMBL/GenBank/DDBJ whole genome shotgun (WGS) entry which is preliminary data.</text>
</comment>
<evidence type="ECO:0000256" key="1">
    <source>
        <dbReference type="SAM" id="MobiDB-lite"/>
    </source>
</evidence>
<evidence type="ECO:0000313" key="3">
    <source>
        <dbReference type="EMBL" id="KEO84166.1"/>
    </source>
</evidence>
<feature type="transmembrane region" description="Helical" evidence="2">
    <location>
        <begin position="118"/>
        <end position="146"/>
    </location>
</feature>
<dbReference type="EMBL" id="JMIR01000006">
    <property type="protein sequence ID" value="KEO84166.1"/>
    <property type="molecule type" value="Genomic_DNA"/>
</dbReference>
<feature type="compositionally biased region" description="Polar residues" evidence="1">
    <location>
        <begin position="189"/>
        <end position="199"/>
    </location>
</feature>